<evidence type="ECO:0008006" key="4">
    <source>
        <dbReference type="Google" id="ProtNLM"/>
    </source>
</evidence>
<keyword evidence="1" id="KW-1133">Transmembrane helix</keyword>
<keyword evidence="1" id="KW-0812">Transmembrane</keyword>
<sequence>MKYQIISRAFYGWLAYCRQLSTVRTHLSALVNHTIVAPDVPCDAFTGLTAEVWQRFLQDCTAYNEQELLRLVYFGGVDPSLRKEVWPFLLGHYHFGMSESDRKEVAPPKARHCSDTQFVAFFIHLIFQFLSFYTTIIFLMLQTYVKKKMTGMGKNPGIPVLVETNVKSVSSKEKPTVLGEAFAVVRRCQHLYDETLGKVKGAWTRF</sequence>
<dbReference type="AlphaFoldDB" id="A0A060XSZ5"/>
<protein>
    <recommendedName>
        <fullName evidence="4">Rab-GAP TBC domain-containing protein</fullName>
    </recommendedName>
</protein>
<gene>
    <name evidence="2" type="ORF">GSONMT00062915001</name>
</gene>
<dbReference type="PaxDb" id="8022-A0A060XSZ5"/>
<dbReference type="SUPFAM" id="SSF47923">
    <property type="entry name" value="Ypt/Rab-GAP domain of gyp1p"/>
    <property type="match status" value="1"/>
</dbReference>
<reference evidence="2 3" key="1">
    <citation type="journal article" date="2014" name="Nat. Commun.">
        <title>The rainbow trout genome provides novel insights into evolution after whole-genome duplication in vertebrates.</title>
        <authorList>
            <person name="Berthelot C."/>
            <person name="Brunet F."/>
            <person name="Chalopin D."/>
            <person name="Juanchich A."/>
            <person name="Bernard M."/>
            <person name="Noel B."/>
            <person name="Bento P."/>
            <person name="Da Silva C."/>
            <person name="Labadie K."/>
            <person name="Alberti A."/>
            <person name="Aury J.M."/>
            <person name="Louis A."/>
            <person name="Dehais P."/>
            <person name="Bardou P."/>
            <person name="Montfort J."/>
            <person name="Klopp C."/>
            <person name="Cabau C."/>
            <person name="Gaspin C."/>
            <person name="Thorgaard G.H."/>
            <person name="Boussaha M."/>
            <person name="Quillet E."/>
            <person name="Guyomard R."/>
            <person name="Galiana D."/>
            <person name="Bobe J."/>
            <person name="Volff J.N."/>
            <person name="Genet C."/>
            <person name="Wincker P."/>
            <person name="Jaillon O."/>
            <person name="Roest Crollius H."/>
            <person name="Guiguen Y."/>
        </authorList>
    </citation>
    <scope>NUCLEOTIDE SEQUENCE [LARGE SCALE GENOMIC DNA]</scope>
</reference>
<accession>A0A060XSZ5</accession>
<name>A0A060XSZ5_ONCMY</name>
<dbReference type="EMBL" id="FR906012">
    <property type="protein sequence ID" value="CDQ82636.1"/>
    <property type="molecule type" value="Genomic_DNA"/>
</dbReference>
<feature type="transmembrane region" description="Helical" evidence="1">
    <location>
        <begin position="118"/>
        <end position="141"/>
    </location>
</feature>
<evidence type="ECO:0000313" key="3">
    <source>
        <dbReference type="Proteomes" id="UP000193380"/>
    </source>
</evidence>
<proteinExistence type="predicted"/>
<dbReference type="STRING" id="8022.A0A060XSZ5"/>
<evidence type="ECO:0000256" key="1">
    <source>
        <dbReference type="SAM" id="Phobius"/>
    </source>
</evidence>
<keyword evidence="1" id="KW-0472">Membrane</keyword>
<organism evidence="2 3">
    <name type="scientific">Oncorhynchus mykiss</name>
    <name type="common">Rainbow trout</name>
    <name type="synonym">Salmo gairdneri</name>
    <dbReference type="NCBI Taxonomy" id="8022"/>
    <lineage>
        <taxon>Eukaryota</taxon>
        <taxon>Metazoa</taxon>
        <taxon>Chordata</taxon>
        <taxon>Craniata</taxon>
        <taxon>Vertebrata</taxon>
        <taxon>Euteleostomi</taxon>
        <taxon>Actinopterygii</taxon>
        <taxon>Neopterygii</taxon>
        <taxon>Teleostei</taxon>
        <taxon>Protacanthopterygii</taxon>
        <taxon>Salmoniformes</taxon>
        <taxon>Salmonidae</taxon>
        <taxon>Salmoninae</taxon>
        <taxon>Oncorhynchus</taxon>
    </lineage>
</organism>
<evidence type="ECO:0000313" key="2">
    <source>
        <dbReference type="EMBL" id="CDQ82636.1"/>
    </source>
</evidence>
<dbReference type="InterPro" id="IPR035969">
    <property type="entry name" value="Rab-GAP_TBC_sf"/>
</dbReference>
<dbReference type="Proteomes" id="UP000193380">
    <property type="component" value="Chromosome 11"/>
</dbReference>